<keyword evidence="1" id="KW-0812">Transmembrane</keyword>
<evidence type="ECO:0000256" key="1">
    <source>
        <dbReference type="SAM" id="Phobius"/>
    </source>
</evidence>
<organism evidence="2 3">
    <name type="scientific">Thermococcus barophilus</name>
    <dbReference type="NCBI Taxonomy" id="55802"/>
    <lineage>
        <taxon>Archaea</taxon>
        <taxon>Methanobacteriati</taxon>
        <taxon>Methanobacteriota</taxon>
        <taxon>Thermococci</taxon>
        <taxon>Thermococcales</taxon>
        <taxon>Thermococcaceae</taxon>
        <taxon>Thermococcus</taxon>
    </lineage>
</organism>
<dbReference type="STRING" id="55802.TBCH5v1_2321"/>
<dbReference type="AlphaFoldDB" id="A0A0S1XEV4"/>
<proteinExistence type="predicted"/>
<protein>
    <submittedName>
        <fullName evidence="2">Uncharacterized protein</fullName>
    </submittedName>
</protein>
<evidence type="ECO:0000313" key="3">
    <source>
        <dbReference type="Proteomes" id="UP000066042"/>
    </source>
</evidence>
<accession>A0A0S1XEV4</accession>
<reference evidence="2 3" key="1">
    <citation type="journal article" date="2016" name="Genome Announc.">
        <title>Complete genome sequence of the hyperthermophilic and piezophilic archaeon Thermococcus barophilus Ch5, capable of growth at the expense of hydrogenogenesis from carbon monoxide and formate.</title>
        <authorList>
            <person name="Oger P."/>
            <person name="Sokolova T.G."/>
            <person name="Kozhevnikova D.A."/>
            <person name="Taranov E.A."/>
            <person name="Vannier P."/>
            <person name="Lee H.S."/>
            <person name="Kwon K.K."/>
            <person name="Kang S.G."/>
            <person name="Lee J.H."/>
            <person name="Bonch-Osmolovskaya E.A."/>
            <person name="Lebedinsky A.V."/>
        </authorList>
    </citation>
    <scope>NUCLEOTIDE SEQUENCE [LARGE SCALE GENOMIC DNA]</scope>
    <source>
        <strain evidence="3">Ch5</strain>
    </source>
</reference>
<keyword evidence="1" id="KW-0472">Membrane</keyword>
<name>A0A0S1XEV4_THEBA</name>
<sequence>MRILKNAFKIFIIVTIAYWILARFMVIGFIGDFLDLMVAMVVGGFSALVYMVLAGILTLIKRW</sequence>
<evidence type="ECO:0000313" key="2">
    <source>
        <dbReference type="EMBL" id="ALM76216.1"/>
    </source>
</evidence>
<feature type="transmembrane region" description="Helical" evidence="1">
    <location>
        <begin position="7"/>
        <end position="30"/>
    </location>
</feature>
<feature type="transmembrane region" description="Helical" evidence="1">
    <location>
        <begin position="36"/>
        <end position="60"/>
    </location>
</feature>
<dbReference type="Proteomes" id="UP000066042">
    <property type="component" value="Chromosome"/>
</dbReference>
<dbReference type="PATRIC" id="fig|55802.8.peg.2301"/>
<dbReference type="GeneID" id="26137538"/>
<dbReference type="RefSeq" id="WP_056934644.1">
    <property type="nucleotide sequence ID" value="NZ_CP013050.1"/>
</dbReference>
<keyword evidence="1" id="KW-1133">Transmembrane helix</keyword>
<dbReference type="EMBL" id="CP013050">
    <property type="protein sequence ID" value="ALM76216.1"/>
    <property type="molecule type" value="Genomic_DNA"/>
</dbReference>
<gene>
    <name evidence="2" type="ORF">TBCH5v1_2321</name>
</gene>